<evidence type="ECO:0000313" key="5">
    <source>
        <dbReference type="EMBL" id="CUM75897.1"/>
    </source>
</evidence>
<dbReference type="SUPFAM" id="SSF52540">
    <property type="entry name" value="P-loop containing nucleoside triphosphate hydrolases"/>
    <property type="match status" value="1"/>
</dbReference>
<dbReference type="InterPro" id="IPR046840">
    <property type="entry name" value="SpoIVA_C"/>
</dbReference>
<dbReference type="AlphaFoldDB" id="A0A173RDN1"/>
<dbReference type="EMBL" id="QSOE01000001">
    <property type="protein sequence ID" value="RGI92930.1"/>
    <property type="molecule type" value="Genomic_DNA"/>
</dbReference>
<gene>
    <name evidence="5" type="primary">spoIVA</name>
    <name evidence="7" type="ORF">DWZ29_05675</name>
    <name evidence="6" type="ORF">DXD91_00155</name>
    <name evidence="5" type="ORF">ERS852578_00042</name>
</gene>
<dbReference type="EMBL" id="CYYC01000001">
    <property type="protein sequence ID" value="CUM75897.1"/>
    <property type="molecule type" value="Genomic_DNA"/>
</dbReference>
<dbReference type="CDD" id="cd00882">
    <property type="entry name" value="Ras_like_GTPase"/>
    <property type="match status" value="1"/>
</dbReference>
<evidence type="ECO:0000313" key="8">
    <source>
        <dbReference type="Proteomes" id="UP000095390"/>
    </source>
</evidence>
<dbReference type="Pfam" id="PF20438">
    <property type="entry name" value="SpoIVA_middle"/>
    <property type="match status" value="1"/>
</dbReference>
<dbReference type="EMBL" id="QRQO01000011">
    <property type="protein sequence ID" value="RHN14833.1"/>
    <property type="molecule type" value="Genomic_DNA"/>
</dbReference>
<organism evidence="5 8">
    <name type="scientific">Anaerobutyricum hallii</name>
    <dbReference type="NCBI Taxonomy" id="39488"/>
    <lineage>
        <taxon>Bacteria</taxon>
        <taxon>Bacillati</taxon>
        <taxon>Bacillota</taxon>
        <taxon>Clostridia</taxon>
        <taxon>Lachnospirales</taxon>
        <taxon>Lachnospiraceae</taxon>
        <taxon>Anaerobutyricum</taxon>
    </lineage>
</organism>
<dbReference type="Proteomes" id="UP000262524">
    <property type="component" value="Unassembled WGS sequence"/>
</dbReference>
<reference evidence="9 10" key="2">
    <citation type="submission" date="2018-08" db="EMBL/GenBank/DDBJ databases">
        <title>A genome reference for cultivated species of the human gut microbiota.</title>
        <authorList>
            <person name="Zou Y."/>
            <person name="Xue W."/>
            <person name="Luo G."/>
        </authorList>
    </citation>
    <scope>NUCLEOTIDE SEQUENCE [LARGE SCALE GENOMIC DNA]</scope>
    <source>
        <strain evidence="7 10">AF31-17AC</strain>
        <strain evidence="6 9">TM10-1AC</strain>
    </source>
</reference>
<dbReference type="Pfam" id="PF20439">
    <property type="entry name" value="SpoIVA_C"/>
    <property type="match status" value="1"/>
</dbReference>
<feature type="domain" description="Sporulation stage IV protein A C-terminal" evidence="4">
    <location>
        <begin position="415"/>
        <end position="489"/>
    </location>
</feature>
<proteinExistence type="predicted"/>
<dbReference type="InterPro" id="IPR046841">
    <property type="entry name" value="SpoIVA_middle"/>
</dbReference>
<evidence type="ECO:0000313" key="7">
    <source>
        <dbReference type="EMBL" id="RHN14833.1"/>
    </source>
</evidence>
<dbReference type="Pfam" id="PF09547">
    <property type="entry name" value="SpoIVA_ATPase"/>
    <property type="match status" value="1"/>
</dbReference>
<evidence type="ECO:0000259" key="3">
    <source>
        <dbReference type="Pfam" id="PF20438"/>
    </source>
</evidence>
<reference evidence="5 8" key="1">
    <citation type="submission" date="2015-09" db="EMBL/GenBank/DDBJ databases">
        <authorList>
            <consortium name="Pathogen Informatics"/>
        </authorList>
    </citation>
    <scope>NUCLEOTIDE SEQUENCE [LARGE SCALE GENOMIC DNA]</scope>
    <source>
        <strain evidence="5 8">2789STDY5834966</strain>
    </source>
</reference>
<dbReference type="InterPro" id="IPR014201">
    <property type="entry name" value="Spore_IV_A"/>
</dbReference>
<accession>A0A173RDN1</accession>
<protein>
    <submittedName>
        <fullName evidence="5">Stage IV sporulation protein A</fullName>
    </submittedName>
</protein>
<keyword evidence="1" id="KW-0175">Coiled coil</keyword>
<dbReference type="RefSeq" id="WP_005349090.1">
    <property type="nucleotide sequence ID" value="NZ_CALLAX010000077.1"/>
</dbReference>
<dbReference type="GO" id="GO:0016887">
    <property type="term" value="F:ATP hydrolysis activity"/>
    <property type="evidence" value="ECO:0007669"/>
    <property type="project" value="InterPro"/>
</dbReference>
<evidence type="ECO:0000259" key="2">
    <source>
        <dbReference type="Pfam" id="PF09547"/>
    </source>
</evidence>
<dbReference type="GeneID" id="75047579"/>
<dbReference type="OrthoDB" id="9761464at2"/>
<feature type="domain" description="Stage IV sporulation protein A ATPase" evidence="2">
    <location>
        <begin position="1"/>
        <end position="236"/>
    </location>
</feature>
<feature type="domain" description="Stage IV sporulation protein A middle" evidence="3">
    <location>
        <begin position="238"/>
        <end position="413"/>
    </location>
</feature>
<dbReference type="GO" id="GO:0005524">
    <property type="term" value="F:ATP binding"/>
    <property type="evidence" value="ECO:0007669"/>
    <property type="project" value="InterPro"/>
</dbReference>
<dbReference type="NCBIfam" id="TIGR02836">
    <property type="entry name" value="spore_IV_A"/>
    <property type="match status" value="1"/>
</dbReference>
<evidence type="ECO:0000256" key="1">
    <source>
        <dbReference type="SAM" id="Coils"/>
    </source>
</evidence>
<evidence type="ECO:0000313" key="9">
    <source>
        <dbReference type="Proteomes" id="UP000262524"/>
    </source>
</evidence>
<dbReference type="GO" id="GO:0043934">
    <property type="term" value="P:sporulation"/>
    <property type="evidence" value="ECO:0007669"/>
    <property type="project" value="InterPro"/>
</dbReference>
<name>A0A173RDN1_9FIRM</name>
<dbReference type="InterPro" id="IPR046842">
    <property type="entry name" value="SpoIVA_ATPase"/>
</dbReference>
<feature type="coiled-coil region" evidence="1">
    <location>
        <begin position="333"/>
        <end position="360"/>
    </location>
</feature>
<evidence type="ECO:0000313" key="6">
    <source>
        <dbReference type="EMBL" id="RGI92930.1"/>
    </source>
</evidence>
<dbReference type="Proteomes" id="UP000095390">
    <property type="component" value="Unassembled WGS sequence"/>
</dbReference>
<dbReference type="InterPro" id="IPR027417">
    <property type="entry name" value="P-loop_NTPase"/>
</dbReference>
<evidence type="ECO:0000259" key="4">
    <source>
        <dbReference type="Pfam" id="PF20439"/>
    </source>
</evidence>
<dbReference type="Gene3D" id="3.40.50.300">
    <property type="entry name" value="P-loop containing nucleotide triphosphate hydrolases"/>
    <property type="match status" value="1"/>
</dbReference>
<sequence length="489" mass="55469">MEKQNIYQDISARTGGEIYLGVVGPVRSGKSTFIKRFMELLVLPEIKDENERKRTMDELPQSGTGKMVMTTEPKFIPKEAAELPMEDMKIKIRLIDCVGFMIPGAGGNLENGQERLVKTPWFDYEVPFTKAAEFGTRKVIRDHSTIGILVTADGSFGEIPRDSYVEAEKKTVAELNEIGKPFLVLVNSERPYSKATQALTEKLSKEYNTSVMAVNCDQLRQEDILEILKNVLLEFPLSSVGFYLPKWVETLRDDHWMKKSVLDLVKEFMTDKNKMKDLYQKVFPSNDYIESGKIEKIHMDTGKVDVKIQIRDSYYYDILSDLTGLPIKSEYHLIRLMKELSAKKREFEEVSQALKDARERGYGVMKPVLSEITLSEPEVVKHGNKYGVKIRAEAPSIHLIRANLTTEVAPIVGTQLQAEDLITYIKEQAGEEPREIWNVNIFGKTLEQLVDDGISGKVTKINDDSQEKLQNAMEKIVNESSGGLICIII</sequence>
<dbReference type="Proteomes" id="UP000283700">
    <property type="component" value="Unassembled WGS sequence"/>
</dbReference>
<evidence type="ECO:0000313" key="10">
    <source>
        <dbReference type="Proteomes" id="UP000283700"/>
    </source>
</evidence>
<dbReference type="PIRSF" id="PIRSF007466">
    <property type="entry name" value="SpoIVA"/>
    <property type="match status" value="1"/>
</dbReference>